<feature type="domain" description="Thioredoxin" evidence="1">
    <location>
        <begin position="293"/>
        <end position="416"/>
    </location>
</feature>
<dbReference type="PROSITE" id="PS51352">
    <property type="entry name" value="THIOREDOXIN_2"/>
    <property type="match status" value="1"/>
</dbReference>
<protein>
    <submittedName>
        <fullName evidence="2">Thioredoxin-like</fullName>
    </submittedName>
</protein>
<dbReference type="InterPro" id="IPR012336">
    <property type="entry name" value="Thioredoxin-like_fold"/>
</dbReference>
<evidence type="ECO:0000259" key="1">
    <source>
        <dbReference type="PROSITE" id="PS51352"/>
    </source>
</evidence>
<evidence type="ECO:0000313" key="2">
    <source>
        <dbReference type="EMBL" id="SHG46022.1"/>
    </source>
</evidence>
<evidence type="ECO:0000313" key="3">
    <source>
        <dbReference type="Proteomes" id="UP000184480"/>
    </source>
</evidence>
<dbReference type="InterPro" id="IPR050553">
    <property type="entry name" value="Thioredoxin_ResA/DsbE_sf"/>
</dbReference>
<gene>
    <name evidence="2" type="ORF">SAMN05444362_1324</name>
</gene>
<dbReference type="STRING" id="1346286.SAMN05444362_1324"/>
<accession>A0A1M5JZL4</accession>
<dbReference type="Pfam" id="PF13905">
    <property type="entry name" value="Thioredoxin_8"/>
    <property type="match status" value="1"/>
</dbReference>
<keyword evidence="3" id="KW-1185">Reference proteome</keyword>
<dbReference type="PANTHER" id="PTHR42852">
    <property type="entry name" value="THIOL:DISULFIDE INTERCHANGE PROTEIN DSBE"/>
    <property type="match status" value="1"/>
</dbReference>
<proteinExistence type="predicted"/>
<dbReference type="EMBL" id="FQUC01000032">
    <property type="protein sequence ID" value="SHG46022.1"/>
    <property type="molecule type" value="Genomic_DNA"/>
</dbReference>
<reference evidence="3" key="1">
    <citation type="submission" date="2016-11" db="EMBL/GenBank/DDBJ databases">
        <authorList>
            <person name="Varghese N."/>
            <person name="Submissions S."/>
        </authorList>
    </citation>
    <scope>NUCLEOTIDE SEQUENCE [LARGE SCALE GENOMIC DNA]</scope>
    <source>
        <strain evidence="3">DSM 27370</strain>
    </source>
</reference>
<sequence>MRTKSRVLVLFYLFIPLLSVAQEITLDLPACRYWQYIFCLNYGTGQDTVKTGRFDEKGHARFSLPERYSSYRGVGVLTIPTTPKRLGIVINGEPVLINEPAGSTDMDNKLMAISSENTYLTSTLSEQASLLQAYYYAMSGLSIRQKGDSLYDRALADTEILSGRYVSFRDSIRRSDYYSARILELLNCLSGVGSAVNISPDSVLNEQHRFLVDELDFRTLYTSGYWSLACDTWFQTCRNDDSLLLSSSRRMLDRCKEDLPVQRELIQSLISIFSKYGKDNLLLDLGREYLTIPLNGMPAPALQLNDKVSIIPKNSLLLFYETGCGNCHKELHDLKEKYWMLESNDIRVVSISADMEREVFESSSTGFPWKDWVYDQRGFNSENFRNYGIVGTPTFILVDKEGIIRGRFAKISELLK</sequence>
<dbReference type="AlphaFoldDB" id="A0A1M5JZL4"/>
<dbReference type="SUPFAM" id="SSF52833">
    <property type="entry name" value="Thioredoxin-like"/>
    <property type="match status" value="1"/>
</dbReference>
<dbReference type="Gene3D" id="3.40.30.10">
    <property type="entry name" value="Glutaredoxin"/>
    <property type="match status" value="1"/>
</dbReference>
<dbReference type="OrthoDB" id="997845at2"/>
<dbReference type="RefSeq" id="WP_062184963.1">
    <property type="nucleotide sequence ID" value="NZ_BBXL01000034.1"/>
</dbReference>
<dbReference type="InterPro" id="IPR013766">
    <property type="entry name" value="Thioredoxin_domain"/>
</dbReference>
<organism evidence="2 3">
    <name type="scientific">Dysgonomonas macrotermitis</name>
    <dbReference type="NCBI Taxonomy" id="1346286"/>
    <lineage>
        <taxon>Bacteria</taxon>
        <taxon>Pseudomonadati</taxon>
        <taxon>Bacteroidota</taxon>
        <taxon>Bacteroidia</taxon>
        <taxon>Bacteroidales</taxon>
        <taxon>Dysgonomonadaceae</taxon>
        <taxon>Dysgonomonas</taxon>
    </lineage>
</organism>
<dbReference type="InterPro" id="IPR036249">
    <property type="entry name" value="Thioredoxin-like_sf"/>
</dbReference>
<name>A0A1M5JZL4_9BACT</name>
<dbReference type="PANTHER" id="PTHR42852:SF13">
    <property type="entry name" value="PROTEIN DIPZ"/>
    <property type="match status" value="1"/>
</dbReference>
<dbReference type="Proteomes" id="UP000184480">
    <property type="component" value="Unassembled WGS sequence"/>
</dbReference>